<dbReference type="Pfam" id="PF20981">
    <property type="entry name" value="AAR2_1st"/>
    <property type="match status" value="1"/>
</dbReference>
<dbReference type="InterPro" id="IPR033648">
    <property type="entry name" value="AAR2_C"/>
</dbReference>
<dbReference type="FunFam" id="2.60.34.20:FF:000001">
    <property type="entry name" value="protein AAR2 homolog"/>
    <property type="match status" value="1"/>
</dbReference>
<dbReference type="PANTHER" id="PTHR12689:SF4">
    <property type="entry name" value="PROTEIN AAR2 HOMOLOG"/>
    <property type="match status" value="1"/>
</dbReference>
<accession>A0A9N9EJH2</accession>
<dbReference type="Pfam" id="PF05282">
    <property type="entry name" value="AAR2"/>
    <property type="match status" value="1"/>
</dbReference>
<dbReference type="PANTHER" id="PTHR12689">
    <property type="entry name" value="A1 CISTRON SPLICING FACTOR AAR2-RELATED"/>
    <property type="match status" value="1"/>
</dbReference>
<evidence type="ECO:0000256" key="1">
    <source>
        <dbReference type="ARBA" id="ARBA00006281"/>
    </source>
</evidence>
<evidence type="ECO:0000259" key="3">
    <source>
        <dbReference type="Pfam" id="PF20981"/>
    </source>
</evidence>
<organism evidence="4 5">
    <name type="scientific">Cetraspora pellucida</name>
    <dbReference type="NCBI Taxonomy" id="1433469"/>
    <lineage>
        <taxon>Eukaryota</taxon>
        <taxon>Fungi</taxon>
        <taxon>Fungi incertae sedis</taxon>
        <taxon>Mucoromycota</taxon>
        <taxon>Glomeromycotina</taxon>
        <taxon>Glomeromycetes</taxon>
        <taxon>Diversisporales</taxon>
        <taxon>Gigasporaceae</taxon>
        <taxon>Cetraspora</taxon>
    </lineage>
</organism>
<dbReference type="Gene3D" id="1.25.40.550">
    <property type="entry name" value="Aar2, C-terminal domain-like"/>
    <property type="match status" value="1"/>
</dbReference>
<comment type="caution">
    <text evidence="4">The sequence shown here is derived from an EMBL/GenBank/DDBJ whole genome shotgun (WGS) entry which is preliminary data.</text>
</comment>
<dbReference type="AlphaFoldDB" id="A0A9N9EJH2"/>
<name>A0A9N9EJH2_9GLOM</name>
<sequence length="375" mass="43141">MDQETAQALFNKGAFLLFLNAPEGLEFGIDYNSWQTGPRFKGVKLIPPGLHFVYYSTSDKSGTSGLRSGFFKFYESKEVVIKYWDPQIEDVKKDDETDSEQIEHLKLDMREFDPFLGTYPLTPSTDWKKWVNLTNYITYPLISRILPNEGKMNNVSSSTVDEDELLNIKGSSKFQEDIILFTKFDLKKSWRTGAVGEEITKYSQDKSWLLCELLTSIYKNGKFYVCQAILGELQLSFVCLLIGQNFAGFTQWKNLVQLVCLCKESINTYSTTLFSEFLDVLNLQLEECPPDFFRDVISEDNFLSHVLKILGKTISDLPTQSSSTELKLLRRRFNKFRGFLGQQFRLELSIDDDEEEGEYAPVVVELPDDNIISNQ</sequence>
<evidence type="ECO:0000259" key="2">
    <source>
        <dbReference type="Pfam" id="PF05282"/>
    </source>
</evidence>
<dbReference type="CDD" id="cd13778">
    <property type="entry name" value="Aar2_C"/>
    <property type="match status" value="1"/>
</dbReference>
<dbReference type="Proteomes" id="UP000789759">
    <property type="component" value="Unassembled WGS sequence"/>
</dbReference>
<dbReference type="OrthoDB" id="201752at2759"/>
<feature type="domain" description="AAR2 C-terminal" evidence="2">
    <location>
        <begin position="181"/>
        <end position="348"/>
    </location>
</feature>
<gene>
    <name evidence="4" type="ORF">CPELLU_LOCUS10551</name>
</gene>
<dbReference type="GO" id="GO:0000244">
    <property type="term" value="P:spliceosomal tri-snRNP complex assembly"/>
    <property type="evidence" value="ECO:0007669"/>
    <property type="project" value="TreeGrafter"/>
</dbReference>
<dbReference type="EMBL" id="CAJVQA010008747">
    <property type="protein sequence ID" value="CAG8676543.1"/>
    <property type="molecule type" value="Genomic_DNA"/>
</dbReference>
<proteinExistence type="inferred from homology"/>
<dbReference type="InterPro" id="IPR033647">
    <property type="entry name" value="Aar2_N"/>
</dbReference>
<dbReference type="CDD" id="cd13777">
    <property type="entry name" value="Aar2_N"/>
    <property type="match status" value="1"/>
</dbReference>
<dbReference type="Gene3D" id="2.60.34.20">
    <property type="match status" value="1"/>
</dbReference>
<reference evidence="4" key="1">
    <citation type="submission" date="2021-06" db="EMBL/GenBank/DDBJ databases">
        <authorList>
            <person name="Kallberg Y."/>
            <person name="Tangrot J."/>
            <person name="Rosling A."/>
        </authorList>
    </citation>
    <scope>NUCLEOTIDE SEQUENCE</scope>
    <source>
        <strain evidence="4">FL966</strain>
    </source>
</reference>
<feature type="domain" description="AAR2 N-terminal" evidence="3">
    <location>
        <begin position="13"/>
        <end position="147"/>
    </location>
</feature>
<dbReference type="InterPro" id="IPR038514">
    <property type="entry name" value="AAR2_C_sf"/>
</dbReference>
<dbReference type="InterPro" id="IPR007946">
    <property type="entry name" value="AAR2"/>
</dbReference>
<dbReference type="InterPro" id="IPR038516">
    <property type="entry name" value="AAR2_N_sf"/>
</dbReference>
<evidence type="ECO:0000313" key="5">
    <source>
        <dbReference type="Proteomes" id="UP000789759"/>
    </source>
</evidence>
<keyword evidence="5" id="KW-1185">Reference proteome</keyword>
<comment type="similarity">
    <text evidence="1">Belongs to the AAR2 family.</text>
</comment>
<protein>
    <submittedName>
        <fullName evidence="4">2159_t:CDS:1</fullName>
    </submittedName>
</protein>
<evidence type="ECO:0000313" key="4">
    <source>
        <dbReference type="EMBL" id="CAG8676543.1"/>
    </source>
</evidence>